<dbReference type="EMBL" id="JAUQSZ010000003">
    <property type="protein sequence ID" value="MDO7841871.1"/>
    <property type="molecule type" value="Genomic_DNA"/>
</dbReference>
<gene>
    <name evidence="1" type="ORF">Q5H94_06005</name>
</gene>
<evidence type="ECO:0000313" key="1">
    <source>
        <dbReference type="EMBL" id="MDO7841871.1"/>
    </source>
</evidence>
<evidence type="ECO:0000313" key="2">
    <source>
        <dbReference type="Proteomes" id="UP001176468"/>
    </source>
</evidence>
<proteinExistence type="predicted"/>
<name>A0ABT8ZWD3_9SPHN</name>
<dbReference type="Pfam" id="PF10677">
    <property type="entry name" value="DUF2490"/>
    <property type="match status" value="1"/>
</dbReference>
<protein>
    <submittedName>
        <fullName evidence="1">DUF2490 domain-containing protein</fullName>
    </submittedName>
</protein>
<dbReference type="Proteomes" id="UP001176468">
    <property type="component" value="Unassembled WGS sequence"/>
</dbReference>
<accession>A0ABT8ZWD3</accession>
<organism evidence="1 2">
    <name type="scientific">Sphingomonas immobilis</name>
    <dbReference type="NCBI Taxonomy" id="3063997"/>
    <lineage>
        <taxon>Bacteria</taxon>
        <taxon>Pseudomonadati</taxon>
        <taxon>Pseudomonadota</taxon>
        <taxon>Alphaproteobacteria</taxon>
        <taxon>Sphingomonadales</taxon>
        <taxon>Sphingomonadaceae</taxon>
        <taxon>Sphingomonas</taxon>
    </lineage>
</organism>
<comment type="caution">
    <text evidence="1">The sequence shown here is derived from an EMBL/GenBank/DDBJ whole genome shotgun (WGS) entry which is preliminary data.</text>
</comment>
<dbReference type="RefSeq" id="WP_304560330.1">
    <property type="nucleotide sequence ID" value="NZ_JAUQSZ010000003.1"/>
</dbReference>
<reference evidence="1" key="1">
    <citation type="submission" date="2023-07" db="EMBL/GenBank/DDBJ databases">
        <authorList>
            <person name="Kim M.K."/>
        </authorList>
    </citation>
    <scope>NUCLEOTIDE SEQUENCE</scope>
    <source>
        <strain evidence="1">CA1-15</strain>
    </source>
</reference>
<dbReference type="InterPro" id="IPR019619">
    <property type="entry name" value="DUF2490"/>
</dbReference>
<keyword evidence="2" id="KW-1185">Reference proteome</keyword>
<sequence>MLIAAPAFANDDAQLWTSATATVNVGSHVRVSEEVVTRFSDFRHGLYEVESNTLLGYRVAPHVTVWAGYTHDPLYDGGKFLVMERRAREQITYDDLLKLGPGIISARLRIEQRWRDGLAGTGWRVRPFIRYVVPLRPGSRTALAFSHENFVGLNSVVFRQATGEERMRNAVTLALPIAHRATFEIGYLNQHAFAGTQETDHAFTLAIGRTL</sequence>